<dbReference type="InterPro" id="IPR011047">
    <property type="entry name" value="Quinoprotein_ADH-like_sf"/>
</dbReference>
<name>A0A419W3C5_9BACT</name>
<dbReference type="InterPro" id="IPR002372">
    <property type="entry name" value="PQQ_rpt_dom"/>
</dbReference>
<feature type="domain" description="Pyrrolo-quinoline quinone repeat" evidence="3">
    <location>
        <begin position="452"/>
        <end position="620"/>
    </location>
</feature>
<protein>
    <submittedName>
        <fullName evidence="4">Outer membrane protein assembly factor BamB</fullName>
    </submittedName>
</protein>
<evidence type="ECO:0000313" key="5">
    <source>
        <dbReference type="Proteomes" id="UP000283387"/>
    </source>
</evidence>
<keyword evidence="5" id="KW-1185">Reference proteome</keyword>
<evidence type="ECO:0000256" key="2">
    <source>
        <dbReference type="SAM" id="Phobius"/>
    </source>
</evidence>
<dbReference type="AlphaFoldDB" id="A0A419W3C5"/>
<evidence type="ECO:0000259" key="3">
    <source>
        <dbReference type="Pfam" id="PF13360"/>
    </source>
</evidence>
<dbReference type="InterPro" id="IPR015943">
    <property type="entry name" value="WD40/YVTN_repeat-like_dom_sf"/>
</dbReference>
<sequence>MTLDDKKKLARGLAWTGAVFSLVVSVMLIVNYLQLKSVDPLESPALKALVEQLHQNPNDEVLKENIRALDFMIRKAYFTSQWQIKTGTLMLILGVLVLILALRWGKSLRNELEELESINKNPFLDKRQARLGVIYAGVGIFALALLSGFFSSNLLSDYDASELTATTPETPAVEIVMAQEAEAVDVPNSEPKEVEAQLESTFEEEVQSEVKEIVKEDNPKPEKVSEPKQATASWPSQAEMRKQVPFFRGPDGDGVTYQKGFAKSFDGASGENVLWKVSVPKHGYNSPIIWDNKLFLTGADNSARVVYCYDKNTGKLLWEAAADNIPGSPATMPKVTEDTGLAASTMATNGNSVFALFATGDLIALDLTGNRIWAKNLGVPDNHYGHSSSLIIYKDKLLIQYDTNRGGKLIALSTADGSQKWETVRDVKISWASPVLVNTGKREELILTADPLVAGYDPETGKELWNVSCMMGEVGPSVGYANGVVYAANEYATMAAIKLGDTPEIIWEQQEYLPEVSSILATNGLAVVATSYGVIAAYDAQTGEKYWEHEASSGFYSSPVYADGNIYAIDMNGNLSVIKAGKEFEIVSESKLGEKAFGTPVFSNGKMYLRGVENLYCIGANCNGRKSSTYK</sequence>
<dbReference type="Pfam" id="PF13360">
    <property type="entry name" value="PQQ_2"/>
    <property type="match status" value="2"/>
</dbReference>
<dbReference type="PANTHER" id="PTHR34512">
    <property type="entry name" value="CELL SURFACE PROTEIN"/>
    <property type="match status" value="1"/>
</dbReference>
<feature type="compositionally biased region" description="Basic and acidic residues" evidence="1">
    <location>
        <begin position="215"/>
        <end position="226"/>
    </location>
</feature>
<keyword evidence="2" id="KW-0472">Membrane</keyword>
<accession>A0A419W3C5</accession>
<feature type="region of interest" description="Disordered" evidence="1">
    <location>
        <begin position="215"/>
        <end position="236"/>
    </location>
</feature>
<dbReference type="InterPro" id="IPR018391">
    <property type="entry name" value="PQQ_b-propeller_rpt"/>
</dbReference>
<dbReference type="EMBL" id="RAPN01000001">
    <property type="protein sequence ID" value="RKD89968.1"/>
    <property type="molecule type" value="Genomic_DNA"/>
</dbReference>
<dbReference type="Gene3D" id="2.40.10.480">
    <property type="match status" value="1"/>
</dbReference>
<evidence type="ECO:0000313" key="4">
    <source>
        <dbReference type="EMBL" id="RKD89968.1"/>
    </source>
</evidence>
<proteinExistence type="predicted"/>
<keyword evidence="2" id="KW-1133">Transmembrane helix</keyword>
<feature type="transmembrane region" description="Helical" evidence="2">
    <location>
        <begin position="12"/>
        <end position="33"/>
    </location>
</feature>
<keyword evidence="2" id="KW-0812">Transmembrane</keyword>
<evidence type="ECO:0000256" key="1">
    <source>
        <dbReference type="SAM" id="MobiDB-lite"/>
    </source>
</evidence>
<gene>
    <name evidence="4" type="ORF">BC643_0302</name>
</gene>
<dbReference type="Gene3D" id="2.130.10.10">
    <property type="entry name" value="YVTN repeat-like/Quinoprotein amine dehydrogenase"/>
    <property type="match status" value="1"/>
</dbReference>
<organism evidence="4 5">
    <name type="scientific">Mangrovibacterium diazotrophicum</name>
    <dbReference type="NCBI Taxonomy" id="1261403"/>
    <lineage>
        <taxon>Bacteria</taxon>
        <taxon>Pseudomonadati</taxon>
        <taxon>Bacteroidota</taxon>
        <taxon>Bacteroidia</taxon>
        <taxon>Marinilabiliales</taxon>
        <taxon>Prolixibacteraceae</taxon>
        <taxon>Mangrovibacterium</taxon>
    </lineage>
</organism>
<comment type="caution">
    <text evidence="4">The sequence shown here is derived from an EMBL/GenBank/DDBJ whole genome shotgun (WGS) entry which is preliminary data.</text>
</comment>
<dbReference type="SMART" id="SM00564">
    <property type="entry name" value="PQQ"/>
    <property type="match status" value="5"/>
</dbReference>
<feature type="transmembrane region" description="Helical" evidence="2">
    <location>
        <begin position="129"/>
        <end position="150"/>
    </location>
</feature>
<feature type="domain" description="Pyrrolo-quinoline quinone repeat" evidence="3">
    <location>
        <begin position="263"/>
        <end position="423"/>
    </location>
</feature>
<dbReference type="SUPFAM" id="SSF50998">
    <property type="entry name" value="Quinoprotein alcohol dehydrogenase-like"/>
    <property type="match status" value="1"/>
</dbReference>
<feature type="transmembrane region" description="Helical" evidence="2">
    <location>
        <begin position="82"/>
        <end position="102"/>
    </location>
</feature>
<reference evidence="4 5" key="1">
    <citation type="submission" date="2018-09" db="EMBL/GenBank/DDBJ databases">
        <title>Genomic Encyclopedia of Archaeal and Bacterial Type Strains, Phase II (KMG-II): from individual species to whole genera.</title>
        <authorList>
            <person name="Goeker M."/>
        </authorList>
    </citation>
    <scope>NUCLEOTIDE SEQUENCE [LARGE SCALE GENOMIC DNA]</scope>
    <source>
        <strain evidence="4 5">DSM 27148</strain>
    </source>
</reference>
<dbReference type="PANTHER" id="PTHR34512:SF30">
    <property type="entry name" value="OUTER MEMBRANE PROTEIN ASSEMBLY FACTOR BAMB"/>
    <property type="match status" value="1"/>
</dbReference>
<dbReference type="Proteomes" id="UP000283387">
    <property type="component" value="Unassembled WGS sequence"/>
</dbReference>